<evidence type="ECO:0000256" key="3">
    <source>
        <dbReference type="ARBA" id="ARBA00012618"/>
    </source>
</evidence>
<dbReference type="EC" id="2.1.2.11" evidence="3"/>
<protein>
    <recommendedName>
        <fullName evidence="3">3-methyl-2-oxobutanoate hydroxymethyltransferase</fullName>
        <ecNumber evidence="3">2.1.2.11</ecNumber>
    </recommendedName>
</protein>
<dbReference type="EMBL" id="CP108164">
    <property type="protein sequence ID" value="WTQ83639.1"/>
    <property type="molecule type" value="Genomic_DNA"/>
</dbReference>
<dbReference type="InterPro" id="IPR040442">
    <property type="entry name" value="Pyrv_kinase-like_dom_sf"/>
</dbReference>
<evidence type="ECO:0000256" key="2">
    <source>
        <dbReference type="ARBA" id="ARBA00011424"/>
    </source>
</evidence>
<keyword evidence="4" id="KW-0566">Pantothenate biosynthesis</keyword>
<evidence type="ECO:0000256" key="1">
    <source>
        <dbReference type="ARBA" id="ARBA00008676"/>
    </source>
</evidence>
<dbReference type="RefSeq" id="WP_405450482.1">
    <property type="nucleotide sequence ID" value="NZ_CP108164.1"/>
</dbReference>
<evidence type="ECO:0000256" key="4">
    <source>
        <dbReference type="ARBA" id="ARBA00022655"/>
    </source>
</evidence>
<dbReference type="GeneID" id="97284058"/>
<organism evidence="7 8">
    <name type="scientific">Streptomyces achromogenes</name>
    <dbReference type="NCBI Taxonomy" id="67255"/>
    <lineage>
        <taxon>Bacteria</taxon>
        <taxon>Bacillati</taxon>
        <taxon>Actinomycetota</taxon>
        <taxon>Actinomycetes</taxon>
        <taxon>Kitasatosporales</taxon>
        <taxon>Streptomycetaceae</taxon>
        <taxon>Streptomyces</taxon>
    </lineage>
</organism>
<comment type="similarity">
    <text evidence="1">Belongs to the PanB family.</text>
</comment>
<keyword evidence="5 7" id="KW-0808">Transferase</keyword>
<dbReference type="Proteomes" id="UP001622557">
    <property type="component" value="Chromosome"/>
</dbReference>
<evidence type="ECO:0000256" key="6">
    <source>
        <dbReference type="SAM" id="MobiDB-lite"/>
    </source>
</evidence>
<feature type="region of interest" description="Disordered" evidence="6">
    <location>
        <begin position="295"/>
        <end position="315"/>
    </location>
</feature>
<dbReference type="GO" id="GO:0003864">
    <property type="term" value="F:3-methyl-2-oxobutanoate hydroxymethyltransferase activity"/>
    <property type="evidence" value="ECO:0007669"/>
    <property type="project" value="UniProtKB-EC"/>
</dbReference>
<dbReference type="PANTHER" id="PTHR20881:SF0">
    <property type="entry name" value="3-METHYL-2-OXOBUTANOATE HYDROXYMETHYLTRANSFERASE"/>
    <property type="match status" value="1"/>
</dbReference>
<dbReference type="PANTHER" id="PTHR20881">
    <property type="entry name" value="3-METHYL-2-OXOBUTANOATE HYDROXYMETHYLTRANSFERASE"/>
    <property type="match status" value="1"/>
</dbReference>
<reference evidence="7 8" key="1">
    <citation type="submission" date="2022-10" db="EMBL/GenBank/DDBJ databases">
        <title>The complete genomes of actinobacterial strains from the NBC collection.</title>
        <authorList>
            <person name="Joergensen T.S."/>
            <person name="Alvarez Arevalo M."/>
            <person name="Sterndorff E.B."/>
            <person name="Faurdal D."/>
            <person name="Vuksanovic O."/>
            <person name="Mourched A.-S."/>
            <person name="Charusanti P."/>
            <person name="Shaw S."/>
            <person name="Blin K."/>
            <person name="Weber T."/>
        </authorList>
    </citation>
    <scope>NUCLEOTIDE SEQUENCE [LARGE SCALE GENOMIC DNA]</scope>
    <source>
        <strain evidence="7 8">NBC_00156</strain>
    </source>
</reference>
<dbReference type="InterPro" id="IPR015813">
    <property type="entry name" value="Pyrv/PenolPyrv_kinase-like_dom"/>
</dbReference>
<evidence type="ECO:0000256" key="5">
    <source>
        <dbReference type="ARBA" id="ARBA00022679"/>
    </source>
</evidence>
<dbReference type="SUPFAM" id="SSF51621">
    <property type="entry name" value="Phosphoenolpyruvate/pyruvate domain"/>
    <property type="match status" value="1"/>
</dbReference>
<evidence type="ECO:0000313" key="8">
    <source>
        <dbReference type="Proteomes" id="UP001622557"/>
    </source>
</evidence>
<dbReference type="Gene3D" id="3.20.20.60">
    <property type="entry name" value="Phosphoenolpyruvate-binding domains"/>
    <property type="match status" value="1"/>
</dbReference>
<dbReference type="InterPro" id="IPR003700">
    <property type="entry name" value="Pantoate_hydroxy_MeTrfase"/>
</dbReference>
<gene>
    <name evidence="7" type="ORF">OG350_26510</name>
</gene>
<proteinExistence type="inferred from homology"/>
<comment type="subunit">
    <text evidence="2">Homodecamer; pentamer of dimers.</text>
</comment>
<sequence length="315" mass="34034">MSEDLRIKIKDDYAKRDRTGVVGLKVNLYTAVDVAALDASLAEARPGNVRLECLMVGDSILSTHHGRDTTRLDDEQDRRWAYEVLRSSVSEVASAMKHAPAVSDAYLMADLPDGCLTSRDRLRRASEGFLEAGADAVKLEVGGPESLEGLRFLAAEGIPVFGHLGFTPQTARLRRHGKTDEERRDLYARARDIRDSGACGLILEMIDPLANTALSTPSPEGLPCFSIFCGPAVPGGGLSINAWDAVFRHPSGASGFPPSAFLDPADYPEHYTQDNVGRGLTELLTLIEEGRFPAGGQADAARRNHAGENPWHSVA</sequence>
<dbReference type="Pfam" id="PF02548">
    <property type="entry name" value="Pantoate_transf"/>
    <property type="match status" value="1"/>
</dbReference>
<keyword evidence="8" id="KW-1185">Reference proteome</keyword>
<accession>A0ABZ1KV96</accession>
<evidence type="ECO:0000313" key="7">
    <source>
        <dbReference type="EMBL" id="WTQ83639.1"/>
    </source>
</evidence>
<name>A0ABZ1KV96_STRAH</name>